<evidence type="ECO:0000256" key="1">
    <source>
        <dbReference type="ARBA" id="ARBA00004123"/>
    </source>
</evidence>
<dbReference type="Gene3D" id="3.40.50.10480">
    <property type="entry name" value="Probable brix-domain ribosomal biogenesis protein"/>
    <property type="match status" value="1"/>
</dbReference>
<dbReference type="SMART" id="SM00432">
    <property type="entry name" value="MADS"/>
    <property type="match status" value="1"/>
</dbReference>
<dbReference type="PRINTS" id="PR00404">
    <property type="entry name" value="MADSDOMAIN"/>
</dbReference>
<evidence type="ECO:0000313" key="10">
    <source>
        <dbReference type="EMBL" id="KAF8758825.1"/>
    </source>
</evidence>
<dbReference type="InterPro" id="IPR002100">
    <property type="entry name" value="TF_MADSbox"/>
</dbReference>
<dbReference type="CDD" id="cd00266">
    <property type="entry name" value="MADS_SRF_like"/>
    <property type="match status" value="1"/>
</dbReference>
<dbReference type="SUPFAM" id="SSF55455">
    <property type="entry name" value="SRF-like"/>
    <property type="match status" value="1"/>
</dbReference>
<feature type="region of interest" description="Disordered" evidence="7">
    <location>
        <begin position="643"/>
        <end position="744"/>
    </location>
</feature>
<comment type="subcellular location">
    <subcellularLocation>
        <location evidence="1">Nucleus</location>
    </subcellularLocation>
</comment>
<dbReference type="GO" id="GO:0045944">
    <property type="term" value="P:positive regulation of transcription by RNA polymerase II"/>
    <property type="evidence" value="ECO:0007669"/>
    <property type="project" value="InterPro"/>
</dbReference>
<dbReference type="SMART" id="SM00879">
    <property type="entry name" value="Brix"/>
    <property type="match status" value="1"/>
</dbReference>
<dbReference type="GO" id="GO:0006364">
    <property type="term" value="P:rRNA processing"/>
    <property type="evidence" value="ECO:0007669"/>
    <property type="project" value="InterPro"/>
</dbReference>
<protein>
    <recommendedName>
        <fullName evidence="6">U3 small nucleolar ribonucleoprotein protein IMP4</fullName>
    </recommendedName>
</protein>
<feature type="region of interest" description="Disordered" evidence="7">
    <location>
        <begin position="831"/>
        <end position="942"/>
    </location>
</feature>
<evidence type="ECO:0000256" key="3">
    <source>
        <dbReference type="ARBA" id="ARBA00023125"/>
    </source>
</evidence>
<dbReference type="AlphaFoldDB" id="A0A8H7M7U5"/>
<keyword evidence="2" id="KW-0805">Transcription regulation</keyword>
<evidence type="ECO:0000313" key="11">
    <source>
        <dbReference type="Proteomes" id="UP000614334"/>
    </source>
</evidence>
<evidence type="ECO:0000256" key="6">
    <source>
        <dbReference type="ARBA" id="ARBA00040513"/>
    </source>
</evidence>
<comment type="caution">
    <text evidence="10">The sequence shown here is derived from an EMBL/GenBank/DDBJ whole genome shotgun (WGS) entry which is preliminary data.</text>
</comment>
<dbReference type="Gene3D" id="3.40.1810.10">
    <property type="entry name" value="Transcription factor, MADS-box"/>
    <property type="match status" value="1"/>
</dbReference>
<dbReference type="InterPro" id="IPR007109">
    <property type="entry name" value="Brix"/>
</dbReference>
<feature type="compositionally biased region" description="Polar residues" evidence="7">
    <location>
        <begin position="643"/>
        <end position="656"/>
    </location>
</feature>
<accession>A0A8H7M7U5</accession>
<dbReference type="EMBL" id="JACYCF010000003">
    <property type="protein sequence ID" value="KAF8758825.1"/>
    <property type="molecule type" value="Genomic_DNA"/>
</dbReference>
<dbReference type="PANTHER" id="PTHR22734">
    <property type="entry name" value="U3 SMALL NUCLEOLAR RIBONUCLEOPROTEIN PROTEIN IMP4"/>
    <property type="match status" value="1"/>
</dbReference>
<feature type="compositionally biased region" description="Basic and acidic residues" evidence="7">
    <location>
        <begin position="15"/>
        <end position="34"/>
    </location>
</feature>
<dbReference type="GO" id="GO:0042134">
    <property type="term" value="F:rRNA primary transcript binding"/>
    <property type="evidence" value="ECO:0007669"/>
    <property type="project" value="InterPro"/>
</dbReference>
<dbReference type="Proteomes" id="UP000614334">
    <property type="component" value="Unassembled WGS sequence"/>
</dbReference>
<evidence type="ECO:0000256" key="5">
    <source>
        <dbReference type="ARBA" id="ARBA00023242"/>
    </source>
</evidence>
<dbReference type="GO" id="GO:0034457">
    <property type="term" value="C:Mpp10 complex"/>
    <property type="evidence" value="ECO:0007669"/>
    <property type="project" value="UniProtKB-ARBA"/>
</dbReference>
<keyword evidence="5" id="KW-0539">Nucleus</keyword>
<feature type="compositionally biased region" description="Low complexity" evidence="7">
    <location>
        <begin position="693"/>
        <end position="711"/>
    </location>
</feature>
<dbReference type="PANTHER" id="PTHR22734:SF2">
    <property type="entry name" value="U3 SMALL NUCLEOLAR RIBONUCLEOPROTEIN PROTEIN IMP4"/>
    <property type="match status" value="1"/>
</dbReference>
<feature type="compositionally biased region" description="Low complexity" evidence="7">
    <location>
        <begin position="831"/>
        <end position="841"/>
    </location>
</feature>
<dbReference type="Pfam" id="PF04427">
    <property type="entry name" value="Brix"/>
    <property type="match status" value="1"/>
</dbReference>
<evidence type="ECO:0000256" key="4">
    <source>
        <dbReference type="ARBA" id="ARBA00023163"/>
    </source>
</evidence>
<dbReference type="GO" id="GO:0032040">
    <property type="term" value="C:small-subunit processome"/>
    <property type="evidence" value="ECO:0007669"/>
    <property type="project" value="TreeGrafter"/>
</dbReference>
<dbReference type="FunFam" id="3.40.1810.10:FF:000002">
    <property type="entry name" value="Serum response factor b"/>
    <property type="match status" value="1"/>
</dbReference>
<dbReference type="FunFam" id="3.40.50.10480:FF:000001">
    <property type="entry name" value="IMP4, U3 small nucleolar ribonucleoprotein"/>
    <property type="match status" value="1"/>
</dbReference>
<dbReference type="PROSITE" id="PS50833">
    <property type="entry name" value="BRIX"/>
    <property type="match status" value="1"/>
</dbReference>
<proteinExistence type="predicted"/>
<evidence type="ECO:0000256" key="2">
    <source>
        <dbReference type="ARBA" id="ARBA00023015"/>
    </source>
</evidence>
<dbReference type="GO" id="GO:0042274">
    <property type="term" value="P:ribosomal small subunit biogenesis"/>
    <property type="evidence" value="ECO:0007669"/>
    <property type="project" value="UniProtKB-ARBA"/>
</dbReference>
<dbReference type="SUPFAM" id="SSF52954">
    <property type="entry name" value="Class II aaRS ABD-related"/>
    <property type="match status" value="1"/>
</dbReference>
<feature type="region of interest" description="Disordered" evidence="7">
    <location>
        <begin position="15"/>
        <end position="38"/>
    </location>
</feature>
<dbReference type="InterPro" id="IPR036879">
    <property type="entry name" value="TF_MADSbox_sf"/>
</dbReference>
<dbReference type="GO" id="GO:0000987">
    <property type="term" value="F:cis-regulatory region sequence-specific DNA binding"/>
    <property type="evidence" value="ECO:0007669"/>
    <property type="project" value="InterPro"/>
</dbReference>
<keyword evidence="3" id="KW-0238">DNA-binding</keyword>
<reference evidence="10" key="1">
    <citation type="submission" date="2020-09" db="EMBL/GenBank/DDBJ databases">
        <title>Comparative genome analyses of four rice-infecting Rhizoctonia solani isolates reveal extensive enrichment of homogalacturonan modification genes.</title>
        <authorList>
            <person name="Lee D.-Y."/>
            <person name="Jeon J."/>
            <person name="Kim K.-T."/>
            <person name="Cheong K."/>
            <person name="Song H."/>
            <person name="Choi G."/>
            <person name="Ko J."/>
            <person name="Opiyo S.O."/>
            <person name="Zuo S."/>
            <person name="Madhav S."/>
            <person name="Lee Y.-H."/>
            <person name="Wang G.-L."/>
        </authorList>
    </citation>
    <scope>NUCLEOTIDE SEQUENCE</scope>
    <source>
        <strain evidence="10">AG1-IA B2</strain>
    </source>
</reference>
<name>A0A8H7M7U5_9AGAM</name>
<dbReference type="GO" id="GO:0046983">
    <property type="term" value="F:protein dimerization activity"/>
    <property type="evidence" value="ECO:0007669"/>
    <property type="project" value="InterPro"/>
</dbReference>
<evidence type="ECO:0000259" key="9">
    <source>
        <dbReference type="PROSITE" id="PS50833"/>
    </source>
</evidence>
<dbReference type="GO" id="GO:0005654">
    <property type="term" value="C:nucleoplasm"/>
    <property type="evidence" value="ECO:0007669"/>
    <property type="project" value="UniProtKB-ARBA"/>
</dbReference>
<feature type="compositionally biased region" description="Basic and acidic residues" evidence="7">
    <location>
        <begin position="733"/>
        <end position="742"/>
    </location>
</feature>
<feature type="compositionally biased region" description="Low complexity" evidence="7">
    <location>
        <begin position="886"/>
        <end position="927"/>
    </location>
</feature>
<dbReference type="PROSITE" id="PS50066">
    <property type="entry name" value="MADS_BOX_2"/>
    <property type="match status" value="1"/>
</dbReference>
<feature type="domain" description="Brix" evidence="9">
    <location>
        <begin position="82"/>
        <end position="265"/>
    </location>
</feature>
<dbReference type="PROSITE" id="PS00350">
    <property type="entry name" value="MADS_BOX_1"/>
    <property type="match status" value="1"/>
</dbReference>
<dbReference type="InterPro" id="IPR033897">
    <property type="entry name" value="SRF-like_MADS-box"/>
</dbReference>
<sequence length="1018" mass="110422">MIRRQARERREYIYRKSQEAQERQTYERKQKLKDALASGKQLPTELRKDATELGKVMSMDESQAEPTTHIDDEYSRAGIMDPKIVITTSRDPSSKLLQFAKEMRLVFPNSTRINRGNYVVKELADACRANDVTDLVVLHEHRGVPDALIVSHFPHGPTLYFSLHNVGLRHDIATYNQSTVSEQYPHLIFEGFSSKLGKRVMDALRYLFPVPKPDATRVMTFANENDFISFRHHVFAKTSHKEVQLAEVGPRFEMKRSMRALVRTFVDSSLAYEIRQGTIEQATAGQGMGELPESEADVADERKFSGWSRRQRCMRKLGASEGRAIGGKAGGGHRGYEEADVPSIAPLVGYVPSFHGELAISLKSGRFPRVALATSAWRRNTNGIGQIVGETHIIITASRTRRPLILDPRMDIGAPIFRGIGFVRNNGACFDSNWRKHSLNVSMQAALGTYSLCPIHSPLFLGPRDRIFAPFGGTCRLRASLIGDSVFTQPPVAPSRRFGRPDPDTPAFSCFQLPPFLSSSGLFPYSISLFSPSHPPYVRTAPFHSPNSHFSICLLQIISADPLIVNICLVAAHGPPLGMSPRHLNYIRTDNPPFHIRALIHLPNLVLTLPRPNRAIKLSSIKLPPRSLLLFLHILAPPPTLRQMSAPSTYPQSAPVSTGPPPNMVTSPRSKRPRPPDLHTGTNSGLPATTGAPVSGGPTTGGFPTPSSATGAGDDVFHQEDGEDGEDDDDDDGGPRKGTEKKAGRRKIKIEFIQDKSRRHITFSKRKAGIMKKAYELSTLTGTQVLLLVVSETGLVYTFTTAKLQPLVTQPEGKNLIQACLNAPNGTLPGGASAAAPAASPNNDAEGEDDGEGSGDSPNMGSAKGRRRRRTNSSSGAVPGGNMAKSIPSPSDSMPSTSPTLSMQQAHGGVSGAGAAYGSHPTHSPTLPHHHHGQHHLDQPGMYGYPREGGASANMMPGYHHGQYSGLNAGGMPSGMSAGSVPGAPIGQAGPSLLNNHKCGCNKATCRVGERHRDTTTR</sequence>
<dbReference type="Pfam" id="PF00319">
    <property type="entry name" value="SRF-TF"/>
    <property type="match status" value="1"/>
</dbReference>
<dbReference type="GO" id="GO:0030515">
    <property type="term" value="F:snoRNA binding"/>
    <property type="evidence" value="ECO:0007669"/>
    <property type="project" value="TreeGrafter"/>
</dbReference>
<evidence type="ECO:0000259" key="8">
    <source>
        <dbReference type="PROSITE" id="PS50066"/>
    </source>
</evidence>
<organism evidence="10 11">
    <name type="scientific">Rhizoctonia solani</name>
    <dbReference type="NCBI Taxonomy" id="456999"/>
    <lineage>
        <taxon>Eukaryota</taxon>
        <taxon>Fungi</taxon>
        <taxon>Dikarya</taxon>
        <taxon>Basidiomycota</taxon>
        <taxon>Agaricomycotina</taxon>
        <taxon>Agaricomycetes</taxon>
        <taxon>Cantharellales</taxon>
        <taxon>Ceratobasidiaceae</taxon>
        <taxon>Rhizoctonia</taxon>
    </lineage>
</organism>
<dbReference type="GO" id="GO:0000981">
    <property type="term" value="F:DNA-binding transcription factor activity, RNA polymerase II-specific"/>
    <property type="evidence" value="ECO:0007669"/>
    <property type="project" value="InterPro"/>
</dbReference>
<gene>
    <name evidence="10" type="ORF">RHS01_02917</name>
</gene>
<feature type="compositionally biased region" description="Acidic residues" evidence="7">
    <location>
        <begin position="721"/>
        <end position="732"/>
    </location>
</feature>
<feature type="domain" description="MADS-box" evidence="8">
    <location>
        <begin position="743"/>
        <end position="803"/>
    </location>
</feature>
<dbReference type="InterPro" id="IPR044281">
    <property type="entry name" value="IMP4/RPF1"/>
</dbReference>
<evidence type="ECO:0000256" key="7">
    <source>
        <dbReference type="SAM" id="MobiDB-lite"/>
    </source>
</evidence>
<keyword evidence="4" id="KW-0804">Transcription</keyword>